<feature type="compositionally biased region" description="Low complexity" evidence="1">
    <location>
        <begin position="383"/>
        <end position="394"/>
    </location>
</feature>
<dbReference type="EMBL" id="QCYY01002651">
    <property type="protein sequence ID" value="ROT68629.1"/>
    <property type="molecule type" value="Genomic_DNA"/>
</dbReference>
<reference evidence="2 3" key="2">
    <citation type="submission" date="2019-01" db="EMBL/GenBank/DDBJ databases">
        <title>The decoding of complex shrimp genome reveals the adaptation for benthos swimmer, frequently molting mechanism and breeding impact on genome.</title>
        <authorList>
            <person name="Sun Y."/>
            <person name="Gao Y."/>
            <person name="Yu Y."/>
        </authorList>
    </citation>
    <scope>NUCLEOTIDE SEQUENCE [LARGE SCALE GENOMIC DNA]</scope>
    <source>
        <tissue evidence="2">Muscle</tissue>
    </source>
</reference>
<organism evidence="2 3">
    <name type="scientific">Penaeus vannamei</name>
    <name type="common">Whiteleg shrimp</name>
    <name type="synonym">Litopenaeus vannamei</name>
    <dbReference type="NCBI Taxonomy" id="6689"/>
    <lineage>
        <taxon>Eukaryota</taxon>
        <taxon>Metazoa</taxon>
        <taxon>Ecdysozoa</taxon>
        <taxon>Arthropoda</taxon>
        <taxon>Crustacea</taxon>
        <taxon>Multicrustacea</taxon>
        <taxon>Malacostraca</taxon>
        <taxon>Eumalacostraca</taxon>
        <taxon>Eucarida</taxon>
        <taxon>Decapoda</taxon>
        <taxon>Dendrobranchiata</taxon>
        <taxon>Penaeoidea</taxon>
        <taxon>Penaeidae</taxon>
        <taxon>Penaeus</taxon>
    </lineage>
</organism>
<feature type="compositionally biased region" description="Low complexity" evidence="1">
    <location>
        <begin position="38"/>
        <end position="47"/>
    </location>
</feature>
<feature type="region of interest" description="Disordered" evidence="1">
    <location>
        <begin position="1"/>
        <end position="76"/>
    </location>
</feature>
<sequence>MARVRCRPCSGSARPSSPGHLFRASGEQGRVLHPPPLSTALSLSLATGEGPAGVSAQRSAPRWRSPPSLLSPLSPCSSRPGHLPLSSSFLSCPALHVVPTSPSLPSSSYSPPPHTAPAPTLTLSFFTSPARSMLSFTPLARCLFLMQRPNPGATFSRLVRRPQPLRGAECRLTQPRENRHSRSDTRSQCQCHPTATCRRPRSSSANRCEHYSSLLAFRQISSPGPPTEPVIVAINTGINATPSPPSRGSLSRIREALHRHRHPAQAAQRQTCTSAGSPQGAMIHAAAAVCAPVLIPPPPSTTPSSSQHSCLTCLSLPPSLIPLRVLFFSPLSSFASSYLLILSPLLHPFFSFNFLVLLLPITRQSVFAPSPRRPARPPPPTVGAPIPSGPSVRRPLPPWVPLPAPPRPPRPPPPPAPPATNTSHSPAQFAADRNS</sequence>
<proteinExistence type="predicted"/>
<feature type="compositionally biased region" description="Low complexity" evidence="1">
    <location>
        <begin position="58"/>
        <end position="76"/>
    </location>
</feature>
<dbReference type="AlphaFoldDB" id="A0A3R7M6R1"/>
<feature type="region of interest" description="Disordered" evidence="1">
    <location>
        <begin position="368"/>
        <end position="435"/>
    </location>
</feature>
<gene>
    <name evidence="2" type="ORF">C7M84_013217</name>
</gene>
<feature type="region of interest" description="Disordered" evidence="1">
    <location>
        <begin position="166"/>
        <end position="203"/>
    </location>
</feature>
<comment type="caution">
    <text evidence="2">The sequence shown here is derived from an EMBL/GenBank/DDBJ whole genome shotgun (WGS) entry which is preliminary data.</text>
</comment>
<protein>
    <submittedName>
        <fullName evidence="2">Uncharacterized protein</fullName>
    </submittedName>
</protein>
<name>A0A3R7M6R1_PENVA</name>
<keyword evidence="3" id="KW-1185">Reference proteome</keyword>
<feature type="compositionally biased region" description="Basic and acidic residues" evidence="1">
    <location>
        <begin position="174"/>
        <end position="185"/>
    </location>
</feature>
<dbReference type="Proteomes" id="UP000283509">
    <property type="component" value="Unassembled WGS sequence"/>
</dbReference>
<evidence type="ECO:0000313" key="3">
    <source>
        <dbReference type="Proteomes" id="UP000283509"/>
    </source>
</evidence>
<feature type="compositionally biased region" description="Pro residues" evidence="1">
    <location>
        <begin position="395"/>
        <end position="418"/>
    </location>
</feature>
<evidence type="ECO:0000256" key="1">
    <source>
        <dbReference type="SAM" id="MobiDB-lite"/>
    </source>
</evidence>
<evidence type="ECO:0000313" key="2">
    <source>
        <dbReference type="EMBL" id="ROT68629.1"/>
    </source>
</evidence>
<reference evidence="2 3" key="1">
    <citation type="submission" date="2018-04" db="EMBL/GenBank/DDBJ databases">
        <authorList>
            <person name="Zhang X."/>
            <person name="Yuan J."/>
            <person name="Li F."/>
            <person name="Xiang J."/>
        </authorList>
    </citation>
    <scope>NUCLEOTIDE SEQUENCE [LARGE SCALE GENOMIC DNA]</scope>
    <source>
        <tissue evidence="2">Muscle</tissue>
    </source>
</reference>
<accession>A0A3R7M6R1</accession>